<dbReference type="InterPro" id="IPR000415">
    <property type="entry name" value="Nitroreductase-like"/>
</dbReference>
<dbReference type="Gene3D" id="3.40.109.10">
    <property type="entry name" value="NADH Oxidase"/>
    <property type="match status" value="1"/>
</dbReference>
<evidence type="ECO:0000256" key="1">
    <source>
        <dbReference type="ARBA" id="ARBA00001917"/>
    </source>
</evidence>
<dbReference type="PANTHER" id="PTHR23026">
    <property type="entry name" value="NADPH NITROREDUCTASE"/>
    <property type="match status" value="1"/>
</dbReference>
<keyword evidence="10" id="KW-1185">Reference proteome</keyword>
<comment type="caution">
    <text evidence="9">The sequence shown here is derived from an EMBL/GenBank/DDBJ whole genome shotgun (WGS) entry which is preliminary data.</text>
</comment>
<evidence type="ECO:0000313" key="9">
    <source>
        <dbReference type="EMBL" id="POY37152.1"/>
    </source>
</evidence>
<protein>
    <submittedName>
        <fullName evidence="9">NAD(P)H-dependent oxidoreductase</fullName>
    </submittedName>
</protein>
<dbReference type="GO" id="GO:0046256">
    <property type="term" value="P:2,4,6-trinitrotoluene catabolic process"/>
    <property type="evidence" value="ECO:0007669"/>
    <property type="project" value="TreeGrafter"/>
</dbReference>
<dbReference type="GO" id="GO:0046857">
    <property type="term" value="F:oxidoreductase activity, acting on other nitrogenous compounds as donors, with NAD or NADP as acceptor"/>
    <property type="evidence" value="ECO:0007669"/>
    <property type="project" value="TreeGrafter"/>
</dbReference>
<evidence type="ECO:0000256" key="4">
    <source>
        <dbReference type="ARBA" id="ARBA00022643"/>
    </source>
</evidence>
<dbReference type="InterPro" id="IPR033878">
    <property type="entry name" value="NfsB-like"/>
</dbReference>
<dbReference type="InterPro" id="IPR050627">
    <property type="entry name" value="Nitroreductase/BluB"/>
</dbReference>
<keyword evidence="6" id="KW-0560">Oxidoreductase</keyword>
<keyword evidence="5" id="KW-0521">NADP</keyword>
<dbReference type="CDD" id="cd02149">
    <property type="entry name" value="NfsB-like"/>
    <property type="match status" value="1"/>
</dbReference>
<dbReference type="AlphaFoldDB" id="A0A2S5A4B3"/>
<evidence type="ECO:0000259" key="8">
    <source>
        <dbReference type="Pfam" id="PF00881"/>
    </source>
</evidence>
<organism evidence="9 10">
    <name type="scientific">Solitalea longa</name>
    <dbReference type="NCBI Taxonomy" id="2079460"/>
    <lineage>
        <taxon>Bacteria</taxon>
        <taxon>Pseudomonadati</taxon>
        <taxon>Bacteroidota</taxon>
        <taxon>Sphingobacteriia</taxon>
        <taxon>Sphingobacteriales</taxon>
        <taxon>Sphingobacteriaceae</taxon>
        <taxon>Solitalea</taxon>
    </lineage>
</organism>
<keyword evidence="7" id="KW-0520">NAD</keyword>
<evidence type="ECO:0000256" key="6">
    <source>
        <dbReference type="ARBA" id="ARBA00023002"/>
    </source>
</evidence>
<gene>
    <name evidence="9" type="ORF">C3K47_08835</name>
</gene>
<dbReference type="InterPro" id="IPR029479">
    <property type="entry name" value="Nitroreductase"/>
</dbReference>
<dbReference type="GO" id="GO:0005829">
    <property type="term" value="C:cytosol"/>
    <property type="evidence" value="ECO:0007669"/>
    <property type="project" value="TreeGrafter"/>
</dbReference>
<dbReference type="SUPFAM" id="SSF55469">
    <property type="entry name" value="FMN-dependent nitroreductase-like"/>
    <property type="match status" value="1"/>
</dbReference>
<dbReference type="Pfam" id="PF00881">
    <property type="entry name" value="Nitroreductase"/>
    <property type="match status" value="1"/>
</dbReference>
<comment type="similarity">
    <text evidence="2">Belongs to the nitroreductase family.</text>
</comment>
<comment type="cofactor">
    <cofactor evidence="1">
        <name>FMN</name>
        <dbReference type="ChEBI" id="CHEBI:58210"/>
    </cofactor>
</comment>
<name>A0A2S5A4B3_9SPHI</name>
<dbReference type="RefSeq" id="WP_103788762.1">
    <property type="nucleotide sequence ID" value="NZ_PQVF01000005.1"/>
</dbReference>
<evidence type="ECO:0000256" key="5">
    <source>
        <dbReference type="ARBA" id="ARBA00022857"/>
    </source>
</evidence>
<accession>A0A2S5A4B3</accession>
<keyword evidence="3" id="KW-0285">Flavoprotein</keyword>
<proteinExistence type="inferred from homology"/>
<dbReference type="EMBL" id="PQVF01000005">
    <property type="protein sequence ID" value="POY37152.1"/>
    <property type="molecule type" value="Genomic_DNA"/>
</dbReference>
<sequence length="216" mass="24085">MEVLEKVDVIDRLANFRYATKKFDSTKKLTEEQLNNLLEALNLSASSYGLQPYKFIVVENQQIREKLKEAAYGQTQVTDASHLIVFAHKTSVDHSFIEAYIDNIASTRNVSRGALEGFEGIMKGTATNLTEDAAAYWNARQTYIALGNLLTYCAVEGIDACPMEGFNAAAFDEILGLKEKGLHAIVIAPIGFRSEEDAMQFAKKVRRPLSEIVERI</sequence>
<dbReference type="Proteomes" id="UP000236893">
    <property type="component" value="Unassembled WGS sequence"/>
</dbReference>
<feature type="domain" description="Nitroreductase" evidence="8">
    <location>
        <begin position="16"/>
        <end position="191"/>
    </location>
</feature>
<evidence type="ECO:0000256" key="2">
    <source>
        <dbReference type="ARBA" id="ARBA00007118"/>
    </source>
</evidence>
<reference evidence="9 10" key="1">
    <citation type="submission" date="2018-01" db="EMBL/GenBank/DDBJ databases">
        <authorList>
            <person name="Gaut B.S."/>
            <person name="Morton B.R."/>
            <person name="Clegg M.T."/>
            <person name="Duvall M.R."/>
        </authorList>
    </citation>
    <scope>NUCLEOTIDE SEQUENCE [LARGE SCALE GENOMIC DNA]</scope>
    <source>
        <strain evidence="9 10">HR-AV</strain>
    </source>
</reference>
<keyword evidence="4" id="KW-0288">FMN</keyword>
<dbReference type="OrthoDB" id="9809288at2"/>
<evidence type="ECO:0000256" key="3">
    <source>
        <dbReference type="ARBA" id="ARBA00022630"/>
    </source>
</evidence>
<evidence type="ECO:0000256" key="7">
    <source>
        <dbReference type="ARBA" id="ARBA00023027"/>
    </source>
</evidence>
<evidence type="ECO:0000313" key="10">
    <source>
        <dbReference type="Proteomes" id="UP000236893"/>
    </source>
</evidence>
<dbReference type="PANTHER" id="PTHR23026:SF125">
    <property type="entry name" value="OXYGEN-INSENSITIVE NAD(P)H NITROREDUCTASE"/>
    <property type="match status" value="1"/>
</dbReference>